<keyword evidence="15" id="KW-1185">Reference proteome</keyword>
<feature type="signal peptide" evidence="13">
    <location>
        <begin position="1"/>
        <end position="21"/>
    </location>
</feature>
<evidence type="ECO:0000256" key="7">
    <source>
        <dbReference type="ARBA" id="ARBA00023136"/>
    </source>
</evidence>
<evidence type="ECO:0000256" key="10">
    <source>
        <dbReference type="ARBA" id="ARBA00023319"/>
    </source>
</evidence>
<protein>
    <submittedName>
        <fullName evidence="16">CMRF35-like molecule 7</fullName>
    </submittedName>
</protein>
<comment type="subcellular location">
    <subcellularLocation>
        <location evidence="1">Cell membrane</location>
        <topology evidence="1">Single-pass type I membrane protein</topology>
    </subcellularLocation>
</comment>
<dbReference type="Proteomes" id="UP001652624">
    <property type="component" value="Chromosome 12"/>
</dbReference>
<reference evidence="16" key="1">
    <citation type="submission" date="2025-08" db="UniProtKB">
        <authorList>
            <consortium name="RefSeq"/>
        </authorList>
    </citation>
    <scope>IDENTIFICATION</scope>
</reference>
<sequence>MGNRSLWLLPALLFSVPGTLSLTGPEAVRGWERGSVTVTCSYDSGWKTYSKYWCRGADWNLCRILVQTSRSEQEVKKDRVSIRDNHRAKTFTVTMKELRLNDADTYWCGIERFGRDPGHEVQVTIDPGVSINPSIPEESRGPSNITSHRFRSSSPLLILIFLKAPLFLIMLSVVLWVKMFLRGPGRMQILPEQGNTPVQCISHTVTCPVPQTLRQEGILRPQTLRQGA</sequence>
<evidence type="ECO:0000313" key="16">
    <source>
        <dbReference type="RefSeq" id="XP_060058395.1"/>
    </source>
</evidence>
<dbReference type="InterPro" id="IPR013106">
    <property type="entry name" value="Ig_V-set"/>
</dbReference>
<evidence type="ECO:0000256" key="11">
    <source>
        <dbReference type="ARBA" id="ARBA00043958"/>
    </source>
</evidence>
<dbReference type="InterPro" id="IPR036179">
    <property type="entry name" value="Ig-like_dom_sf"/>
</dbReference>
<dbReference type="PROSITE" id="PS50835">
    <property type="entry name" value="IG_LIKE"/>
    <property type="match status" value="1"/>
</dbReference>
<feature type="chain" id="PRO_5045984507" evidence="13">
    <location>
        <begin position="22"/>
        <end position="228"/>
    </location>
</feature>
<dbReference type="CDD" id="cd05716">
    <property type="entry name" value="IgV_pIgR_like"/>
    <property type="match status" value="1"/>
</dbReference>
<feature type="transmembrane region" description="Helical" evidence="12">
    <location>
        <begin position="156"/>
        <end position="177"/>
    </location>
</feature>
<dbReference type="PANTHER" id="PTHR11860">
    <property type="entry name" value="POLYMERIC-IMMUNOGLOBULIN RECEPTOR"/>
    <property type="match status" value="1"/>
</dbReference>
<dbReference type="Pfam" id="PF07686">
    <property type="entry name" value="V-set"/>
    <property type="match status" value="1"/>
</dbReference>
<comment type="similarity">
    <text evidence="11">Belongs to the CD300 family.</text>
</comment>
<evidence type="ECO:0000256" key="4">
    <source>
        <dbReference type="ARBA" id="ARBA00022729"/>
    </source>
</evidence>
<keyword evidence="2" id="KW-1003">Cell membrane</keyword>
<dbReference type="SUPFAM" id="SSF48726">
    <property type="entry name" value="Immunoglobulin"/>
    <property type="match status" value="1"/>
</dbReference>
<organism evidence="15 16">
    <name type="scientific">Erinaceus europaeus</name>
    <name type="common">Western European hedgehog</name>
    <dbReference type="NCBI Taxonomy" id="9365"/>
    <lineage>
        <taxon>Eukaryota</taxon>
        <taxon>Metazoa</taxon>
        <taxon>Chordata</taxon>
        <taxon>Craniata</taxon>
        <taxon>Vertebrata</taxon>
        <taxon>Euteleostomi</taxon>
        <taxon>Mammalia</taxon>
        <taxon>Eutheria</taxon>
        <taxon>Laurasiatheria</taxon>
        <taxon>Eulipotyphla</taxon>
        <taxon>Erinaceidae</taxon>
        <taxon>Erinaceinae</taxon>
        <taxon>Erinaceus</taxon>
    </lineage>
</organism>
<keyword evidence="3 12" id="KW-0812">Transmembrane</keyword>
<keyword evidence="8" id="KW-1015">Disulfide bond</keyword>
<evidence type="ECO:0000256" key="5">
    <source>
        <dbReference type="ARBA" id="ARBA00022859"/>
    </source>
</evidence>
<proteinExistence type="inferred from homology"/>
<dbReference type="InterPro" id="IPR007110">
    <property type="entry name" value="Ig-like_dom"/>
</dbReference>
<evidence type="ECO:0000256" key="1">
    <source>
        <dbReference type="ARBA" id="ARBA00004251"/>
    </source>
</evidence>
<dbReference type="RefSeq" id="XP_060058395.1">
    <property type="nucleotide sequence ID" value="XM_060202412.1"/>
</dbReference>
<keyword evidence="6 12" id="KW-1133">Transmembrane helix</keyword>
<evidence type="ECO:0000256" key="13">
    <source>
        <dbReference type="SAM" id="SignalP"/>
    </source>
</evidence>
<keyword evidence="7 12" id="KW-0472">Membrane</keyword>
<evidence type="ECO:0000256" key="3">
    <source>
        <dbReference type="ARBA" id="ARBA00022692"/>
    </source>
</evidence>
<dbReference type="GeneID" id="132541698"/>
<name>A0ABM3YBE6_ERIEU</name>
<dbReference type="PANTHER" id="PTHR11860:SF101">
    <property type="entry name" value="CMRF35-LIKE MOLECULE 1"/>
    <property type="match status" value="1"/>
</dbReference>
<accession>A0ABM3YBE6</accession>
<evidence type="ECO:0000256" key="2">
    <source>
        <dbReference type="ARBA" id="ARBA00022475"/>
    </source>
</evidence>
<keyword evidence="9" id="KW-0675">Receptor</keyword>
<evidence type="ECO:0000259" key="14">
    <source>
        <dbReference type="PROSITE" id="PS50835"/>
    </source>
</evidence>
<evidence type="ECO:0000256" key="12">
    <source>
        <dbReference type="SAM" id="Phobius"/>
    </source>
</evidence>
<dbReference type="SMART" id="SM00409">
    <property type="entry name" value="IG"/>
    <property type="match status" value="1"/>
</dbReference>
<keyword evidence="5" id="KW-0391">Immunity</keyword>
<gene>
    <name evidence="16" type="primary">LOC132541698</name>
</gene>
<feature type="domain" description="Ig-like" evidence="14">
    <location>
        <begin position="10"/>
        <end position="126"/>
    </location>
</feature>
<keyword evidence="4 13" id="KW-0732">Signal</keyword>
<dbReference type="InterPro" id="IPR003599">
    <property type="entry name" value="Ig_sub"/>
</dbReference>
<dbReference type="InterPro" id="IPR050671">
    <property type="entry name" value="CD300_family_receptors"/>
</dbReference>
<evidence type="ECO:0000313" key="15">
    <source>
        <dbReference type="Proteomes" id="UP001652624"/>
    </source>
</evidence>
<dbReference type="InterPro" id="IPR013783">
    <property type="entry name" value="Ig-like_fold"/>
</dbReference>
<dbReference type="Gene3D" id="2.60.40.10">
    <property type="entry name" value="Immunoglobulins"/>
    <property type="match status" value="1"/>
</dbReference>
<keyword evidence="10" id="KW-0393">Immunoglobulin domain</keyword>
<evidence type="ECO:0000256" key="9">
    <source>
        <dbReference type="ARBA" id="ARBA00023170"/>
    </source>
</evidence>
<evidence type="ECO:0000256" key="6">
    <source>
        <dbReference type="ARBA" id="ARBA00022989"/>
    </source>
</evidence>
<evidence type="ECO:0000256" key="8">
    <source>
        <dbReference type="ARBA" id="ARBA00023157"/>
    </source>
</evidence>